<dbReference type="EMBL" id="QKYT01000344">
    <property type="protein sequence ID" value="RIA86781.1"/>
    <property type="molecule type" value="Genomic_DNA"/>
</dbReference>
<comment type="caution">
    <text evidence="1">The sequence shown here is derived from an EMBL/GenBank/DDBJ whole genome shotgun (WGS) entry which is preliminary data.</text>
</comment>
<dbReference type="Proteomes" id="UP000265703">
    <property type="component" value="Unassembled WGS sequence"/>
</dbReference>
<accession>A0A397SV50</accession>
<dbReference type="OrthoDB" id="2433702at2759"/>
<sequence length="137" mass="16338">MSIFSFLVNCELKKQPIEIPVKRDKESEKDDEIDEEIDNNLIFLLSINPKDYVTTDKIDRIIKLINNSQNSTNKNLLPKSIKKDHKFLDINEFSYMKFKTVLITNFQDIDYNFYYQSIIHKIKVLLLQPDINKEFVF</sequence>
<dbReference type="AlphaFoldDB" id="A0A397SV50"/>
<evidence type="ECO:0000313" key="1">
    <source>
        <dbReference type="EMBL" id="RIA86781.1"/>
    </source>
</evidence>
<keyword evidence="2" id="KW-1185">Reference proteome</keyword>
<protein>
    <submittedName>
        <fullName evidence="1">Uncharacterized protein</fullName>
    </submittedName>
</protein>
<evidence type="ECO:0000313" key="2">
    <source>
        <dbReference type="Proteomes" id="UP000265703"/>
    </source>
</evidence>
<name>A0A397SV50_9GLOM</name>
<reference evidence="1 2" key="1">
    <citation type="submission" date="2018-06" db="EMBL/GenBank/DDBJ databases">
        <title>Comparative genomics reveals the genomic features of Rhizophagus irregularis, R. cerebriforme, R. diaphanum and Gigaspora rosea, and their symbiotic lifestyle signature.</title>
        <authorList>
            <person name="Morin E."/>
            <person name="San Clemente H."/>
            <person name="Chen E.C.H."/>
            <person name="De La Providencia I."/>
            <person name="Hainaut M."/>
            <person name="Kuo A."/>
            <person name="Kohler A."/>
            <person name="Murat C."/>
            <person name="Tang N."/>
            <person name="Roy S."/>
            <person name="Loubradou J."/>
            <person name="Henrissat B."/>
            <person name="Grigoriev I.V."/>
            <person name="Corradi N."/>
            <person name="Roux C."/>
            <person name="Martin F.M."/>
        </authorList>
    </citation>
    <scope>NUCLEOTIDE SEQUENCE [LARGE SCALE GENOMIC DNA]</scope>
    <source>
        <strain evidence="1 2">DAOM 227022</strain>
    </source>
</reference>
<gene>
    <name evidence="1" type="ORF">C1645_828742</name>
</gene>
<proteinExistence type="predicted"/>
<organism evidence="1 2">
    <name type="scientific">Glomus cerebriforme</name>
    <dbReference type="NCBI Taxonomy" id="658196"/>
    <lineage>
        <taxon>Eukaryota</taxon>
        <taxon>Fungi</taxon>
        <taxon>Fungi incertae sedis</taxon>
        <taxon>Mucoromycota</taxon>
        <taxon>Glomeromycotina</taxon>
        <taxon>Glomeromycetes</taxon>
        <taxon>Glomerales</taxon>
        <taxon>Glomeraceae</taxon>
        <taxon>Glomus</taxon>
    </lineage>
</organism>